<feature type="chain" id="PRO_5002639567" description="Phosphate-selective porin O and P" evidence="2">
    <location>
        <begin position="25"/>
        <end position="504"/>
    </location>
</feature>
<dbReference type="KEGG" id="pna:Pnap_0576"/>
<dbReference type="RefSeq" id="WP_011799996.1">
    <property type="nucleotide sequence ID" value="NC_008781.1"/>
</dbReference>
<evidence type="ECO:0000256" key="2">
    <source>
        <dbReference type="SAM" id="SignalP"/>
    </source>
</evidence>
<feature type="compositionally biased region" description="Low complexity" evidence="1">
    <location>
        <begin position="57"/>
        <end position="72"/>
    </location>
</feature>
<protein>
    <recommendedName>
        <fullName evidence="5">Phosphate-selective porin O and P</fullName>
    </recommendedName>
</protein>
<name>A1VJR8_POLNA</name>
<sequence>MPSFKTTALATAVLLALSSGAVQAQAQPANEIQSLKGTVEDLRKQLEELRGLIQQRGAVAPAPGGATAASAGESQESVDARTAATKADIQGMRTDLENYKYDQSRLQERNIPSVTRNTKIGGSVTVRYDIQNPEAPPSSASSGFGPTDPRHRGFNASAFGLNFAGNLYRDYAEGRNLTYRLALTSQNTASSSSTSVNLTDAYLRYSFQPASGNAEDPLGTITLGQQTVPFGQDAQAQDPEVKAVIGNAGFVSGLGLNTRQTGLVLSGDYDPYVDFTNNYRAPLLAYSLGFFNGNGANKADNNNYIDTVGRLVYTLPVDYSSWLRQLQIGGSYYRGYTSLGTASTTATTAATSKGHNNRYGMDVNWTHLPYSVAYERAYGKQELLAATAANPDRYQRGMGQYINFGYTWGEQFLASSRQQGKFDDYWPKSFQTFIRFDEWDPNRSGSVVNDKQFVTTLGLNVFFAETTKFQINYLHIRNQLGGAAPTAARPASVNAIQALLNATF</sequence>
<evidence type="ECO:0008006" key="5">
    <source>
        <dbReference type="Google" id="ProtNLM"/>
    </source>
</evidence>
<organism evidence="3 4">
    <name type="scientific">Polaromonas naphthalenivorans (strain CJ2)</name>
    <dbReference type="NCBI Taxonomy" id="365044"/>
    <lineage>
        <taxon>Bacteria</taxon>
        <taxon>Pseudomonadati</taxon>
        <taxon>Pseudomonadota</taxon>
        <taxon>Betaproteobacteria</taxon>
        <taxon>Burkholderiales</taxon>
        <taxon>Comamonadaceae</taxon>
        <taxon>Polaromonas</taxon>
    </lineage>
</organism>
<evidence type="ECO:0000256" key="1">
    <source>
        <dbReference type="SAM" id="MobiDB-lite"/>
    </source>
</evidence>
<accession>A1VJR8</accession>
<keyword evidence="2" id="KW-0732">Signal</keyword>
<dbReference type="AlphaFoldDB" id="A1VJR8"/>
<feature type="region of interest" description="Disordered" evidence="1">
    <location>
        <begin position="57"/>
        <end position="77"/>
    </location>
</feature>
<dbReference type="EMBL" id="CP000529">
    <property type="protein sequence ID" value="ABM35896.1"/>
    <property type="molecule type" value="Genomic_DNA"/>
</dbReference>
<dbReference type="Gene3D" id="2.40.160.10">
    <property type="entry name" value="Porin"/>
    <property type="match status" value="1"/>
</dbReference>
<dbReference type="eggNOG" id="COG3746">
    <property type="taxonomic scope" value="Bacteria"/>
</dbReference>
<evidence type="ECO:0000313" key="3">
    <source>
        <dbReference type="EMBL" id="ABM35896.1"/>
    </source>
</evidence>
<evidence type="ECO:0000313" key="4">
    <source>
        <dbReference type="Proteomes" id="UP000000644"/>
    </source>
</evidence>
<dbReference type="HOGENOM" id="CLU_039291_0_0_4"/>
<dbReference type="InterPro" id="IPR023614">
    <property type="entry name" value="Porin_dom_sf"/>
</dbReference>
<proteinExistence type="predicted"/>
<dbReference type="Proteomes" id="UP000000644">
    <property type="component" value="Chromosome"/>
</dbReference>
<dbReference type="STRING" id="365044.Pnap_0576"/>
<reference evidence="4" key="1">
    <citation type="journal article" date="2009" name="Environ. Microbiol.">
        <title>The genome of Polaromonas naphthalenivorans strain CJ2, isolated from coal tar-contaminated sediment, reveals physiological and metabolic versatility and evolution through extensive horizontal gene transfer.</title>
        <authorList>
            <person name="Yagi J.M."/>
            <person name="Sims D."/>
            <person name="Brettin T."/>
            <person name="Bruce D."/>
            <person name="Madsen E.L."/>
        </authorList>
    </citation>
    <scope>NUCLEOTIDE SEQUENCE [LARGE SCALE GENOMIC DNA]</scope>
    <source>
        <strain evidence="4">CJ2</strain>
    </source>
</reference>
<dbReference type="SUPFAM" id="SSF56935">
    <property type="entry name" value="Porins"/>
    <property type="match status" value="1"/>
</dbReference>
<keyword evidence="4" id="KW-1185">Reference proteome</keyword>
<gene>
    <name evidence="3" type="ordered locus">Pnap_0576</name>
</gene>
<feature type="signal peptide" evidence="2">
    <location>
        <begin position="1"/>
        <end position="24"/>
    </location>
</feature>